<protein>
    <recommendedName>
        <fullName evidence="4">RAP domain-containing protein</fullName>
    </recommendedName>
</protein>
<dbReference type="Proteomes" id="UP000000600">
    <property type="component" value="Unassembled WGS sequence"/>
</dbReference>
<dbReference type="HOGENOM" id="CLU_285826_0_0_1"/>
<gene>
    <name evidence="2" type="ORF">GSPATT00015433001</name>
</gene>
<dbReference type="EMBL" id="CT868374">
    <property type="protein sequence ID" value="CAK80556.1"/>
    <property type="molecule type" value="Genomic_DNA"/>
</dbReference>
<evidence type="ECO:0000313" key="3">
    <source>
        <dbReference type="Proteomes" id="UP000000600"/>
    </source>
</evidence>
<dbReference type="OMA" id="DRATYLM"/>
<feature type="compositionally biased region" description="Basic and acidic residues" evidence="1">
    <location>
        <begin position="1083"/>
        <end position="1093"/>
    </location>
</feature>
<name>A0DBY9_PARTE</name>
<reference evidence="2 3" key="1">
    <citation type="journal article" date="2006" name="Nature">
        <title>Global trends of whole-genome duplications revealed by the ciliate Paramecium tetraurelia.</title>
        <authorList>
            <consortium name="Genoscope"/>
            <person name="Aury J.-M."/>
            <person name="Jaillon O."/>
            <person name="Duret L."/>
            <person name="Noel B."/>
            <person name="Jubin C."/>
            <person name="Porcel B.M."/>
            <person name="Segurens B."/>
            <person name="Daubin V."/>
            <person name="Anthouard V."/>
            <person name="Aiach N."/>
            <person name="Arnaiz O."/>
            <person name="Billaut A."/>
            <person name="Beisson J."/>
            <person name="Blanc I."/>
            <person name="Bouhouche K."/>
            <person name="Camara F."/>
            <person name="Duharcourt S."/>
            <person name="Guigo R."/>
            <person name="Gogendeau D."/>
            <person name="Katinka M."/>
            <person name="Keller A.-M."/>
            <person name="Kissmehl R."/>
            <person name="Klotz C."/>
            <person name="Koll F."/>
            <person name="Le Moue A."/>
            <person name="Lepere C."/>
            <person name="Malinsky S."/>
            <person name="Nowacki M."/>
            <person name="Nowak J.K."/>
            <person name="Plattner H."/>
            <person name="Poulain J."/>
            <person name="Ruiz F."/>
            <person name="Serrano V."/>
            <person name="Zagulski M."/>
            <person name="Dessen P."/>
            <person name="Betermier M."/>
            <person name="Weissenbach J."/>
            <person name="Scarpelli C."/>
            <person name="Schachter V."/>
            <person name="Sperling L."/>
            <person name="Meyer E."/>
            <person name="Cohen J."/>
            <person name="Wincker P."/>
        </authorList>
    </citation>
    <scope>NUCLEOTIDE SEQUENCE [LARGE SCALE GENOMIC DNA]</scope>
    <source>
        <strain evidence="2 3">Stock d4-2</strain>
    </source>
</reference>
<proteinExistence type="predicted"/>
<feature type="region of interest" description="Disordered" evidence="1">
    <location>
        <begin position="1057"/>
        <end position="1093"/>
    </location>
</feature>
<organism evidence="2 3">
    <name type="scientific">Paramecium tetraurelia</name>
    <dbReference type="NCBI Taxonomy" id="5888"/>
    <lineage>
        <taxon>Eukaryota</taxon>
        <taxon>Sar</taxon>
        <taxon>Alveolata</taxon>
        <taxon>Ciliophora</taxon>
        <taxon>Intramacronucleata</taxon>
        <taxon>Oligohymenophorea</taxon>
        <taxon>Peniculida</taxon>
        <taxon>Parameciidae</taxon>
        <taxon>Paramecium</taxon>
    </lineage>
</organism>
<evidence type="ECO:0008006" key="4">
    <source>
        <dbReference type="Google" id="ProtNLM"/>
    </source>
</evidence>
<accession>A0DBY9</accession>
<dbReference type="InParanoid" id="A0DBY9"/>
<dbReference type="GeneID" id="5033738"/>
<dbReference type="AlphaFoldDB" id="A0DBY9"/>
<dbReference type="eggNOG" id="ENOG502SQKK">
    <property type="taxonomic scope" value="Eukaryota"/>
</dbReference>
<dbReference type="KEGG" id="ptm:GSPATT00015433001"/>
<dbReference type="RefSeq" id="XP_001447953.1">
    <property type="nucleotide sequence ID" value="XM_001447916.2"/>
</dbReference>
<evidence type="ECO:0000256" key="1">
    <source>
        <dbReference type="SAM" id="MobiDB-lite"/>
    </source>
</evidence>
<evidence type="ECO:0000313" key="2">
    <source>
        <dbReference type="EMBL" id="CAK80556.1"/>
    </source>
</evidence>
<sequence>MNRVIAFGFTTYESLVQKLSSAENATSLFKVYQENKEQFKHEHVVQSLRVLGRFSRQLNSDNNVAEITSKLNEIVDQLTEYDVVDVLFWLRKFKLNRIQTHITNQTQNKIYQRVQQMSDNQMFSFKSMCNIYYDLSVLNQFNDGLSKTISEQMLTSKHLSPFLLMQLLNTVIVKINHCSLTKYDQTILTNCIKVLDSQLDTLDIEQKAQALKVCAEVQFQNLPPKFQLPIQVKKIKDSLLEKTEQLQEDAVINIIKAYEYLPKQFELDLLKEIKDMIMNTLDQNPSNLSDKFLIQLTERMMKMPHSRVSFENIKKVLIELCNRISNNTIDAPQLNYLMPALIKFKRVEEVIQALQKQEEKSVKTLSYLFIQGINLKDSVNKFMQNRDKKKIPFNQAIYYVVFANRDAKEHFDTLQKVCKEQIENSPLQSLKAINEVELNYQVKFQLQELAYFKLIELVKQQKYEFIKVFKDLVNCCCNNKSRNAFLQLYDQVSAKQNPKLMMQKLVQDPDSFNSESFSTLLQVFQRDPKNLPILKFIDYITLNQNRLLEIIKSDQVVWAIKILANAYQAQPDVKLFPIVNFAFRFENVGYVSRHVGVTLKKIADQFRRKNLNTPYPDPIFVNLLITHNILSPEDALIQLNYEKVHQYTKVQLCGIALQAESVPQHIIQLRDKIKEESFKALEQEVKYQTILDLVTLGDFTSDEFTNVRTKIQIILPQLHAKQYFDLIMYAKDYTILKELASSFNEFSQKLGISRVIRAAEKFAKYQVQNQLVYNTLLEAYGYQFFGVFNEQRIQILDIFSQAKIKSPDLFKRTLEKIKQQPQPYKSFIFEIIEFCTDLGLVEQEIVDLINQIADKSQISGSTALKLLQYQVLADQPIQVIEKTSELIKDVKYKDNHKTAMTYELLLRKYPGSKAIKAHGILLNEEKLSKARYQIANPSSKSNFSFEFCTQYLHLLGVELKENKCINGINVDFYLPQIEASLFIVHHHLLNFDQTTMNGKGILQKKLLETITKQVIVVNFKQLAQLQTHEDRATYLMNLGIPIKVDITKVDYSSIKPYEKTDKDKPTMQQSKNNFRKQFGKQDYQQDHLQVDRD</sequence>
<keyword evidence="3" id="KW-1185">Reference proteome</keyword>
<dbReference type="OrthoDB" id="303589at2759"/>